<comment type="caution">
    <text evidence="3">The sequence shown here is derived from an EMBL/GenBank/DDBJ whole genome shotgun (WGS) entry which is preliminary data.</text>
</comment>
<protein>
    <submittedName>
        <fullName evidence="3">Staygreen family protein</fullName>
    </submittedName>
</protein>
<dbReference type="PANTHER" id="PTHR31750:SF4">
    <property type="entry name" value="LP06106P"/>
    <property type="match status" value="1"/>
</dbReference>
<keyword evidence="1" id="KW-0809">Transit peptide</keyword>
<reference evidence="3 4" key="1">
    <citation type="submission" date="2021-01" db="EMBL/GenBank/DDBJ databases">
        <title>Genome Sequencing of Type Strains.</title>
        <authorList>
            <person name="Lemaire J.F."/>
            <person name="Inderbitzin P."/>
            <person name="Collins S.B."/>
            <person name="Wespe N."/>
            <person name="Knight-Connoni V."/>
        </authorList>
    </citation>
    <scope>NUCLEOTIDE SEQUENCE [LARGE SCALE GENOMIC DNA]</scope>
    <source>
        <strain evidence="3 4">DSM 23009</strain>
    </source>
</reference>
<evidence type="ECO:0000259" key="2">
    <source>
        <dbReference type="Pfam" id="PF12638"/>
    </source>
</evidence>
<accession>A0ABS2ZS54</accession>
<evidence type="ECO:0000313" key="3">
    <source>
        <dbReference type="EMBL" id="MBN3555709.1"/>
    </source>
</evidence>
<proteinExistence type="predicted"/>
<dbReference type="InterPro" id="IPR024438">
    <property type="entry name" value="Staygreen"/>
</dbReference>
<evidence type="ECO:0000313" key="4">
    <source>
        <dbReference type="Proteomes" id="UP001296923"/>
    </source>
</evidence>
<keyword evidence="4" id="KW-1185">Reference proteome</keyword>
<sequence length="167" mass="19170">MSAFNPQKLSIKLIPPTTFIQPVEGRKYTLTHSDITAELFLAIGYVYNYKSINPVMRDEVLAEWKKDLHGRFNLVGKAYVDGGEFSQKVAEIRFKTFKKQMTLALSGIVYGDRPFYTNYPALVDAPIFIHYLSTYPEYRQVAFYGTPRQYLNPSIHSPDLPNHLNSP</sequence>
<name>A0ABS2ZS54_9BACL</name>
<dbReference type="EMBL" id="JAFHKR010000039">
    <property type="protein sequence ID" value="MBN3555709.1"/>
    <property type="molecule type" value="Genomic_DNA"/>
</dbReference>
<dbReference type="Proteomes" id="UP001296923">
    <property type="component" value="Unassembled WGS sequence"/>
</dbReference>
<organism evidence="3 4">
    <name type="scientific">Fictibacillus nanhaiensis</name>
    <dbReference type="NCBI Taxonomy" id="742169"/>
    <lineage>
        <taxon>Bacteria</taxon>
        <taxon>Bacillati</taxon>
        <taxon>Bacillota</taxon>
        <taxon>Bacilli</taxon>
        <taxon>Bacillales</taxon>
        <taxon>Fictibacillaceae</taxon>
        <taxon>Fictibacillus</taxon>
    </lineage>
</organism>
<dbReference type="RefSeq" id="WP_205726509.1">
    <property type="nucleotide sequence ID" value="NZ_JAFHKR010000039.1"/>
</dbReference>
<gene>
    <name evidence="3" type="ORF">JYA63_15635</name>
</gene>
<dbReference type="PANTHER" id="PTHR31750">
    <property type="entry name" value="PROTEIN STAY-GREEN 1, CHLOROPLASTIC-RELATED"/>
    <property type="match status" value="1"/>
</dbReference>
<evidence type="ECO:0000256" key="1">
    <source>
        <dbReference type="ARBA" id="ARBA00022946"/>
    </source>
</evidence>
<feature type="domain" description="Staygreen protein" evidence="2">
    <location>
        <begin position="4"/>
        <end position="150"/>
    </location>
</feature>
<dbReference type="Pfam" id="PF12638">
    <property type="entry name" value="Staygreen"/>
    <property type="match status" value="1"/>
</dbReference>